<dbReference type="SUPFAM" id="SSF161084">
    <property type="entry name" value="MAPEG domain-like"/>
    <property type="match status" value="1"/>
</dbReference>
<dbReference type="OrthoDB" id="513661at2"/>
<feature type="transmembrane region" description="Helical" evidence="5">
    <location>
        <begin position="113"/>
        <end position="131"/>
    </location>
</feature>
<feature type="chain" id="PRO_5005505270" evidence="6">
    <location>
        <begin position="19"/>
        <end position="132"/>
    </location>
</feature>
<organism evidence="7 8">
    <name type="scientific">Thiomonas bhubaneswarensis</name>
    <dbReference type="NCBI Taxonomy" id="339866"/>
    <lineage>
        <taxon>Bacteria</taxon>
        <taxon>Pseudomonadati</taxon>
        <taxon>Pseudomonadota</taxon>
        <taxon>Betaproteobacteria</taxon>
        <taxon>Burkholderiales</taxon>
        <taxon>Thiomonas</taxon>
    </lineage>
</organism>
<gene>
    <name evidence="7" type="ORF">Ga0061069_107146</name>
</gene>
<evidence type="ECO:0000256" key="3">
    <source>
        <dbReference type="ARBA" id="ARBA00022989"/>
    </source>
</evidence>
<dbReference type="GO" id="GO:0016020">
    <property type="term" value="C:membrane"/>
    <property type="evidence" value="ECO:0007669"/>
    <property type="project" value="UniProtKB-SubCell"/>
</dbReference>
<sequence>MLLTAILLLIASQLPIVAAGKAKAGTFRSQDNRYDNNEPRLWLERQTDPRRRRANAAQANSFEALPFLFAAALFALYLKAPLPLVNGLLIAWLVLRAFYLWCYLNDKASLRSAVWGLALLVNIALLFAPFYG</sequence>
<keyword evidence="6" id="KW-0732">Signal</keyword>
<keyword evidence="4 5" id="KW-0472">Membrane</keyword>
<feature type="transmembrane region" description="Helical" evidence="5">
    <location>
        <begin position="59"/>
        <end position="77"/>
    </location>
</feature>
<dbReference type="PANTHER" id="PTHR35371:SF1">
    <property type="entry name" value="BLR7753 PROTEIN"/>
    <property type="match status" value="1"/>
</dbReference>
<dbReference type="Pfam" id="PF01124">
    <property type="entry name" value="MAPEG"/>
    <property type="match status" value="1"/>
</dbReference>
<evidence type="ECO:0000256" key="2">
    <source>
        <dbReference type="ARBA" id="ARBA00022692"/>
    </source>
</evidence>
<dbReference type="AlphaFoldDB" id="A0A0K6I5Z2"/>
<dbReference type="STRING" id="339866.GCA_001418255_02185"/>
<feature type="transmembrane region" description="Helical" evidence="5">
    <location>
        <begin position="84"/>
        <end position="101"/>
    </location>
</feature>
<keyword evidence="2 5" id="KW-0812">Transmembrane</keyword>
<dbReference type="InterPro" id="IPR023352">
    <property type="entry name" value="MAPEG-like_dom_sf"/>
</dbReference>
<dbReference type="Proteomes" id="UP000183649">
    <property type="component" value="Unassembled WGS sequence"/>
</dbReference>
<accession>A0A0K6I5Z2</accession>
<evidence type="ECO:0000256" key="1">
    <source>
        <dbReference type="ARBA" id="ARBA00004370"/>
    </source>
</evidence>
<evidence type="ECO:0000313" key="8">
    <source>
        <dbReference type="Proteomes" id="UP000183649"/>
    </source>
</evidence>
<name>A0A0K6I5Z2_9BURK</name>
<comment type="subcellular location">
    <subcellularLocation>
        <location evidence="1">Membrane</location>
    </subcellularLocation>
</comment>
<protein>
    <submittedName>
        <fullName evidence="7">Uncharacterized conserved protein, MAPEG superfamily</fullName>
    </submittedName>
</protein>
<dbReference type="RefSeq" id="WP_055451044.1">
    <property type="nucleotide sequence ID" value="NZ_CYHF01000007.1"/>
</dbReference>
<dbReference type="PANTHER" id="PTHR35371">
    <property type="entry name" value="INNER MEMBRANE PROTEIN"/>
    <property type="match status" value="1"/>
</dbReference>
<evidence type="ECO:0000313" key="7">
    <source>
        <dbReference type="EMBL" id="CUA98555.1"/>
    </source>
</evidence>
<keyword evidence="3 5" id="KW-1133">Transmembrane helix</keyword>
<keyword evidence="8" id="KW-1185">Reference proteome</keyword>
<evidence type="ECO:0000256" key="4">
    <source>
        <dbReference type="ARBA" id="ARBA00023136"/>
    </source>
</evidence>
<dbReference type="Gene3D" id="1.20.120.550">
    <property type="entry name" value="Membrane associated eicosanoid/glutathione metabolism-like domain"/>
    <property type="match status" value="1"/>
</dbReference>
<dbReference type="InterPro" id="IPR001129">
    <property type="entry name" value="Membr-assoc_MAPEG"/>
</dbReference>
<evidence type="ECO:0000256" key="5">
    <source>
        <dbReference type="SAM" id="Phobius"/>
    </source>
</evidence>
<evidence type="ECO:0000256" key="6">
    <source>
        <dbReference type="SAM" id="SignalP"/>
    </source>
</evidence>
<reference evidence="8" key="1">
    <citation type="submission" date="2015-08" db="EMBL/GenBank/DDBJ databases">
        <authorList>
            <person name="Varghese N."/>
        </authorList>
    </citation>
    <scope>NUCLEOTIDE SEQUENCE [LARGE SCALE GENOMIC DNA]</scope>
    <source>
        <strain evidence="8">DSM 18181</strain>
    </source>
</reference>
<proteinExistence type="predicted"/>
<feature type="signal peptide" evidence="6">
    <location>
        <begin position="1"/>
        <end position="18"/>
    </location>
</feature>
<dbReference type="EMBL" id="CYHF01000007">
    <property type="protein sequence ID" value="CUA98555.1"/>
    <property type="molecule type" value="Genomic_DNA"/>
</dbReference>